<dbReference type="Proteomes" id="UP000036867">
    <property type="component" value="Unassembled WGS sequence"/>
</dbReference>
<evidence type="ECO:0000313" key="2">
    <source>
        <dbReference type="Proteomes" id="UP000036867"/>
    </source>
</evidence>
<evidence type="ECO:0000313" key="1">
    <source>
        <dbReference type="EMBL" id="KOO51994.1"/>
    </source>
</evidence>
<proteinExistence type="predicted"/>
<dbReference type="RefSeq" id="WP_053416166.1">
    <property type="nucleotide sequence ID" value="NZ_LILB01000001.1"/>
</dbReference>
<keyword evidence="2" id="KW-1185">Reference proteome</keyword>
<organism evidence="1 2">
    <name type="scientific">Viridibacillus arvi</name>
    <dbReference type="NCBI Taxonomy" id="263475"/>
    <lineage>
        <taxon>Bacteria</taxon>
        <taxon>Bacillati</taxon>
        <taxon>Bacillota</taxon>
        <taxon>Bacilli</taxon>
        <taxon>Bacillales</taxon>
        <taxon>Caryophanaceae</taxon>
        <taxon>Viridibacillus</taxon>
    </lineage>
</organism>
<dbReference type="GeneID" id="301135679"/>
<dbReference type="AlphaFoldDB" id="A0A0M0LLT4"/>
<gene>
    <name evidence="1" type="ORF">AMD00_06125</name>
</gene>
<name>A0A0M0LLT4_9BACL</name>
<protein>
    <submittedName>
        <fullName evidence="1">Uncharacterized protein</fullName>
    </submittedName>
</protein>
<dbReference type="EMBL" id="LILB01000001">
    <property type="protein sequence ID" value="KOO51994.1"/>
    <property type="molecule type" value="Genomic_DNA"/>
</dbReference>
<comment type="caution">
    <text evidence="1">The sequence shown here is derived from an EMBL/GenBank/DDBJ whole genome shotgun (WGS) entry which is preliminary data.</text>
</comment>
<dbReference type="OrthoDB" id="2839079at2"/>
<sequence length="171" mass="20321">MKKMKNPREEFKYIGLLDVYSYCLSEEEASELLTSFEGHQLKYEKNFKDFFIKTFHWAQEMPVYIHMSTFWGEDFNKLKPSHFNGYHLSKAEKKKVVQLLTYKTNTFKVSTIQELLLVVMLSTREIWLPIFFFPGIETAILGNFELSFPVYCKHQDAYIQLEKMAEESGIR</sequence>
<reference evidence="2" key="1">
    <citation type="submission" date="2015-08" db="EMBL/GenBank/DDBJ databases">
        <title>Fjat-10028 dsm 16317.</title>
        <authorList>
            <person name="Liu B."/>
            <person name="Wang J."/>
            <person name="Zhu Y."/>
            <person name="Liu G."/>
            <person name="Chen Q."/>
            <person name="Chen Z."/>
            <person name="Lan J."/>
            <person name="Che J."/>
            <person name="Ge C."/>
            <person name="Shi H."/>
            <person name="Pan Z."/>
            <person name="Liu X."/>
        </authorList>
    </citation>
    <scope>NUCLEOTIDE SEQUENCE [LARGE SCALE GENOMIC DNA]</scope>
    <source>
        <strain evidence="2">DSM 16317</strain>
    </source>
</reference>
<accession>A0A0M0LLT4</accession>